<dbReference type="InterPro" id="IPR003594">
    <property type="entry name" value="HATPase_dom"/>
</dbReference>
<evidence type="ECO:0000313" key="16">
    <source>
        <dbReference type="EMBL" id="SER94655.1"/>
    </source>
</evidence>
<dbReference type="Gene3D" id="3.30.450.20">
    <property type="entry name" value="PAS domain"/>
    <property type="match status" value="2"/>
</dbReference>
<dbReference type="RefSeq" id="WP_093072692.1">
    <property type="nucleotide sequence ID" value="NZ_FOGV01000009.1"/>
</dbReference>
<dbReference type="Gene3D" id="3.30.565.10">
    <property type="entry name" value="Histidine kinase-like ATPase, C-terminal domain"/>
    <property type="match status" value="1"/>
</dbReference>
<dbReference type="PROSITE" id="PS50109">
    <property type="entry name" value="HIS_KIN"/>
    <property type="match status" value="1"/>
</dbReference>
<dbReference type="AlphaFoldDB" id="A0A1H9TBM5"/>
<evidence type="ECO:0000256" key="11">
    <source>
        <dbReference type="ARBA" id="ARBA00023136"/>
    </source>
</evidence>
<feature type="domain" description="Histidine kinase" evidence="13">
    <location>
        <begin position="462"/>
        <end position="678"/>
    </location>
</feature>
<dbReference type="PROSITE" id="PS50113">
    <property type="entry name" value="PAC"/>
    <property type="match status" value="1"/>
</dbReference>
<dbReference type="CDD" id="cd06225">
    <property type="entry name" value="HAMP"/>
    <property type="match status" value="1"/>
</dbReference>
<evidence type="ECO:0000259" key="13">
    <source>
        <dbReference type="PROSITE" id="PS50109"/>
    </source>
</evidence>
<keyword evidence="12" id="KW-0812">Transmembrane</keyword>
<keyword evidence="9" id="KW-0067">ATP-binding</keyword>
<dbReference type="InterPro" id="IPR000700">
    <property type="entry name" value="PAS-assoc_C"/>
</dbReference>
<dbReference type="GO" id="GO:0000155">
    <property type="term" value="F:phosphorelay sensor kinase activity"/>
    <property type="evidence" value="ECO:0007669"/>
    <property type="project" value="InterPro"/>
</dbReference>
<dbReference type="InterPro" id="IPR003661">
    <property type="entry name" value="HisK_dim/P_dom"/>
</dbReference>
<evidence type="ECO:0000256" key="1">
    <source>
        <dbReference type="ARBA" id="ARBA00000085"/>
    </source>
</evidence>
<dbReference type="Gene3D" id="1.10.287.130">
    <property type="match status" value="1"/>
</dbReference>
<dbReference type="PANTHER" id="PTHR43065:SF46">
    <property type="entry name" value="C4-DICARBOXYLATE TRANSPORT SENSOR PROTEIN DCTB"/>
    <property type="match status" value="1"/>
</dbReference>
<dbReference type="InterPro" id="IPR003660">
    <property type="entry name" value="HAMP_dom"/>
</dbReference>
<name>A0A1H9TBM5_9BACI</name>
<dbReference type="PROSITE" id="PS50885">
    <property type="entry name" value="HAMP"/>
    <property type="match status" value="1"/>
</dbReference>
<comment type="caution">
    <text evidence="16">The sequence shown here is derived from an EMBL/GenBank/DDBJ whole genome shotgun (WGS) entry which is preliminary data.</text>
</comment>
<keyword evidence="12" id="KW-1133">Transmembrane helix</keyword>
<dbReference type="Pfam" id="PF00672">
    <property type="entry name" value="HAMP"/>
    <property type="match status" value="1"/>
</dbReference>
<organism evidence="16 17">
    <name type="scientific">Salisediminibacterium halotolerans</name>
    <dbReference type="NCBI Taxonomy" id="517425"/>
    <lineage>
        <taxon>Bacteria</taxon>
        <taxon>Bacillati</taxon>
        <taxon>Bacillota</taxon>
        <taxon>Bacilli</taxon>
        <taxon>Bacillales</taxon>
        <taxon>Bacillaceae</taxon>
        <taxon>Salisediminibacterium</taxon>
    </lineage>
</organism>
<dbReference type="Pfam" id="PF00512">
    <property type="entry name" value="HisKA"/>
    <property type="match status" value="1"/>
</dbReference>
<dbReference type="InterPro" id="IPR035965">
    <property type="entry name" value="PAS-like_dom_sf"/>
</dbReference>
<evidence type="ECO:0000256" key="2">
    <source>
        <dbReference type="ARBA" id="ARBA00004651"/>
    </source>
</evidence>
<evidence type="ECO:0000259" key="14">
    <source>
        <dbReference type="PROSITE" id="PS50113"/>
    </source>
</evidence>
<dbReference type="GO" id="GO:0005524">
    <property type="term" value="F:ATP binding"/>
    <property type="evidence" value="ECO:0007669"/>
    <property type="project" value="UniProtKB-KW"/>
</dbReference>
<dbReference type="SUPFAM" id="SSF158472">
    <property type="entry name" value="HAMP domain-like"/>
    <property type="match status" value="1"/>
</dbReference>
<dbReference type="OrthoDB" id="9815750at2"/>
<evidence type="ECO:0000256" key="7">
    <source>
        <dbReference type="ARBA" id="ARBA00022741"/>
    </source>
</evidence>
<feature type="transmembrane region" description="Helical" evidence="12">
    <location>
        <begin position="254"/>
        <end position="275"/>
    </location>
</feature>
<dbReference type="InterPro" id="IPR004358">
    <property type="entry name" value="Sig_transdc_His_kin-like_C"/>
</dbReference>
<reference evidence="17" key="1">
    <citation type="submission" date="2016-10" db="EMBL/GenBank/DDBJ databases">
        <authorList>
            <person name="de Groot N.N."/>
        </authorList>
    </citation>
    <scope>NUCLEOTIDE SEQUENCE [LARGE SCALE GENOMIC DNA]</scope>
    <source>
        <strain evidence="17">10nlg</strain>
    </source>
</reference>
<keyword evidence="7" id="KW-0547">Nucleotide-binding</keyword>
<accession>A0A1H9TBM5</accession>
<sequence>MKRWQSIRMKVLMFGLLMTFVPLSLISIYYFTDMAQYIEQSSVEQQNLELENLSNEIYRDIEAAQRELELLVSLERTSGEAGVFYDILKNHQAFTEIVWLSEDGQIEERYARYTLNEEADSSRWAEDEQWQEEGNSSFSEVRFDDFGQPYMQITVTDSETNRKAGASLQLQKLIGQVASYRISDQASMYLENQDGQVIAHQDYSQLWQEKDTTDYNNPLIFKTDVEPLDWTLSIEQPENEMLAPLYSMMQQGGLAAAVLIFTGSIISVFAGLSFVKPIEYLQRRINAVKAGEWPEHMAVERQDEFGDLTYAFNTMSETIQEKEQWLQQEKERLNIVVNSMDAGLAVIRKDFSIAWMNPTLENWLGRQADVPCFQLFNDRSSPCYSCPLSPETPFDKMDEQLFKTDENGRQRIYRHRVYPLEHTLEENEEALIVMEDITEEKEMEEKLIQTDKLSALGLMASSFAHEVNNPLASVQVYSEDLSDRLTEEGTELIANGEAQHYMNVIRKNIDRCKEITTNLLNFSRKSQWDMRELSVEQVLDESLSLMNYALKKQGTSVEKHCVDNLPHIYGDPLKLSQVFVNLIQNALDAMEEQKNPLLTIELTNGHDEVTITVQDNGSGISAEQIPKLFDPFYTSKPTGKGTGLGLSVCYGIVQQMSGTLTVESEEGKGTTFFVNLPA</sequence>
<evidence type="ECO:0000256" key="5">
    <source>
        <dbReference type="ARBA" id="ARBA00022553"/>
    </source>
</evidence>
<dbReference type="SMART" id="SM00387">
    <property type="entry name" value="HATPase_c"/>
    <property type="match status" value="1"/>
</dbReference>
<keyword evidence="4" id="KW-1003">Cell membrane</keyword>
<gene>
    <name evidence="16" type="ORF">SAMN05444126_10982</name>
</gene>
<dbReference type="PRINTS" id="PR00344">
    <property type="entry name" value="BCTRLSENSOR"/>
</dbReference>
<dbReference type="PANTHER" id="PTHR43065">
    <property type="entry name" value="SENSOR HISTIDINE KINASE"/>
    <property type="match status" value="1"/>
</dbReference>
<dbReference type="SUPFAM" id="SSF47384">
    <property type="entry name" value="Homodimeric domain of signal transducing histidine kinase"/>
    <property type="match status" value="1"/>
</dbReference>
<keyword evidence="5" id="KW-0597">Phosphoprotein</keyword>
<dbReference type="SMART" id="SM00388">
    <property type="entry name" value="HisKA"/>
    <property type="match status" value="1"/>
</dbReference>
<dbReference type="Proteomes" id="UP000199318">
    <property type="component" value="Unassembled WGS sequence"/>
</dbReference>
<dbReference type="EC" id="2.7.13.3" evidence="3"/>
<dbReference type="STRING" id="1464123.SAMN05444126_10982"/>
<feature type="transmembrane region" description="Helical" evidence="12">
    <location>
        <begin position="12"/>
        <end position="31"/>
    </location>
</feature>
<dbReference type="GO" id="GO:0005886">
    <property type="term" value="C:plasma membrane"/>
    <property type="evidence" value="ECO:0007669"/>
    <property type="project" value="UniProtKB-SubCell"/>
</dbReference>
<dbReference type="SUPFAM" id="SSF55785">
    <property type="entry name" value="PYP-like sensor domain (PAS domain)"/>
    <property type="match status" value="1"/>
</dbReference>
<evidence type="ECO:0000256" key="4">
    <source>
        <dbReference type="ARBA" id="ARBA00022475"/>
    </source>
</evidence>
<feature type="domain" description="HAMP" evidence="15">
    <location>
        <begin position="272"/>
        <end position="324"/>
    </location>
</feature>
<feature type="domain" description="PAC" evidence="14">
    <location>
        <begin position="395"/>
        <end position="449"/>
    </location>
</feature>
<evidence type="ECO:0000256" key="3">
    <source>
        <dbReference type="ARBA" id="ARBA00012438"/>
    </source>
</evidence>
<keyword evidence="17" id="KW-1185">Reference proteome</keyword>
<dbReference type="SMART" id="SM00304">
    <property type="entry name" value="HAMP"/>
    <property type="match status" value="1"/>
</dbReference>
<evidence type="ECO:0000256" key="8">
    <source>
        <dbReference type="ARBA" id="ARBA00022777"/>
    </source>
</evidence>
<dbReference type="CDD" id="cd00082">
    <property type="entry name" value="HisKA"/>
    <property type="match status" value="1"/>
</dbReference>
<protein>
    <recommendedName>
        <fullName evidence="3">histidine kinase</fullName>
        <ecNumber evidence="3">2.7.13.3</ecNumber>
    </recommendedName>
</protein>
<evidence type="ECO:0000313" key="17">
    <source>
        <dbReference type="Proteomes" id="UP000199318"/>
    </source>
</evidence>
<dbReference type="InterPro" id="IPR005467">
    <property type="entry name" value="His_kinase_dom"/>
</dbReference>
<dbReference type="Pfam" id="PF02518">
    <property type="entry name" value="HATPase_c"/>
    <property type="match status" value="1"/>
</dbReference>
<dbReference type="InterPro" id="IPR036097">
    <property type="entry name" value="HisK_dim/P_sf"/>
</dbReference>
<comment type="subcellular location">
    <subcellularLocation>
        <location evidence="2">Cell membrane</location>
        <topology evidence="2">Multi-pass membrane protein</topology>
    </subcellularLocation>
</comment>
<keyword evidence="10" id="KW-0902">Two-component regulatory system</keyword>
<dbReference type="SUPFAM" id="SSF55874">
    <property type="entry name" value="ATPase domain of HSP90 chaperone/DNA topoisomerase II/histidine kinase"/>
    <property type="match status" value="1"/>
</dbReference>
<evidence type="ECO:0000256" key="9">
    <source>
        <dbReference type="ARBA" id="ARBA00022840"/>
    </source>
</evidence>
<keyword evidence="11 12" id="KW-0472">Membrane</keyword>
<evidence type="ECO:0000256" key="12">
    <source>
        <dbReference type="SAM" id="Phobius"/>
    </source>
</evidence>
<dbReference type="InterPro" id="IPR036890">
    <property type="entry name" value="HATPase_C_sf"/>
</dbReference>
<dbReference type="EMBL" id="FOGV01000009">
    <property type="protein sequence ID" value="SER94655.1"/>
    <property type="molecule type" value="Genomic_DNA"/>
</dbReference>
<keyword evidence="8" id="KW-0418">Kinase</keyword>
<proteinExistence type="predicted"/>
<keyword evidence="6" id="KW-0808">Transferase</keyword>
<dbReference type="Gene3D" id="1.10.8.500">
    <property type="entry name" value="HAMP domain in histidine kinase"/>
    <property type="match status" value="1"/>
</dbReference>
<evidence type="ECO:0000256" key="10">
    <source>
        <dbReference type="ARBA" id="ARBA00023012"/>
    </source>
</evidence>
<evidence type="ECO:0000259" key="15">
    <source>
        <dbReference type="PROSITE" id="PS50885"/>
    </source>
</evidence>
<comment type="catalytic activity">
    <reaction evidence="1">
        <text>ATP + protein L-histidine = ADP + protein N-phospho-L-histidine.</text>
        <dbReference type="EC" id="2.7.13.3"/>
    </reaction>
</comment>
<evidence type="ECO:0000256" key="6">
    <source>
        <dbReference type="ARBA" id="ARBA00022679"/>
    </source>
</evidence>